<protein>
    <submittedName>
        <fullName evidence="2">Uncharacterized protein</fullName>
    </submittedName>
</protein>
<organism evidence="2 3">
    <name type="scientific">Cymbomonas tetramitiformis</name>
    <dbReference type="NCBI Taxonomy" id="36881"/>
    <lineage>
        <taxon>Eukaryota</taxon>
        <taxon>Viridiplantae</taxon>
        <taxon>Chlorophyta</taxon>
        <taxon>Pyramimonadophyceae</taxon>
        <taxon>Pyramimonadales</taxon>
        <taxon>Pyramimonadaceae</taxon>
        <taxon>Cymbomonas</taxon>
    </lineage>
</organism>
<feature type="compositionally biased region" description="Basic and acidic residues" evidence="1">
    <location>
        <begin position="26"/>
        <end position="39"/>
    </location>
</feature>
<dbReference type="EMBL" id="LGRX02029536">
    <property type="protein sequence ID" value="KAK3246727.1"/>
    <property type="molecule type" value="Genomic_DNA"/>
</dbReference>
<sequence length="355" mass="39931">MLKRNRHLETDIKVALTGQSDGVCREELVESTEEAKESEVESVLAKGTGEDDDSDSDSSVDLSHSDDEDLVQAGEDACKDYTLQHRCLGTDDWRSNNVLESLLEHPYKKSLELQAHEGVGLDKEHLLMLTLYGILVAKHVEIVKGANEDETYETVASASLAREMRDFRSLTAQEVKERFLTPDSHTLLALRMNPTIDTSASGELMRNKKGRYEMMEGEYNRRLNARHEYLIPKVAAAGRSGEVGQDSAAPAQASSEKDSMPGKKRRKTMIELSSKWKMSSAAVDMQEDDPVLESAIEREKSLFAEISRRRDLETKYVHARTKTKPAGEFDLCAFWTDHEQVLPIHTAVFRGDVWL</sequence>
<proteinExistence type="predicted"/>
<reference evidence="2 3" key="1">
    <citation type="journal article" date="2015" name="Genome Biol. Evol.">
        <title>Comparative Genomics of a Bacterivorous Green Alga Reveals Evolutionary Causalities and Consequences of Phago-Mixotrophic Mode of Nutrition.</title>
        <authorList>
            <person name="Burns J.A."/>
            <person name="Paasch A."/>
            <person name="Narechania A."/>
            <person name="Kim E."/>
        </authorList>
    </citation>
    <scope>NUCLEOTIDE SEQUENCE [LARGE SCALE GENOMIC DNA]</scope>
    <source>
        <strain evidence="2 3">PLY_AMNH</strain>
    </source>
</reference>
<keyword evidence="3" id="KW-1185">Reference proteome</keyword>
<feature type="region of interest" description="Disordered" evidence="1">
    <location>
        <begin position="26"/>
        <end position="68"/>
    </location>
</feature>
<evidence type="ECO:0000313" key="2">
    <source>
        <dbReference type="EMBL" id="KAK3246727.1"/>
    </source>
</evidence>
<dbReference type="AlphaFoldDB" id="A0AAE0F0C0"/>
<name>A0AAE0F0C0_9CHLO</name>
<accession>A0AAE0F0C0</accession>
<evidence type="ECO:0000313" key="3">
    <source>
        <dbReference type="Proteomes" id="UP001190700"/>
    </source>
</evidence>
<feature type="region of interest" description="Disordered" evidence="1">
    <location>
        <begin position="240"/>
        <end position="266"/>
    </location>
</feature>
<gene>
    <name evidence="2" type="ORF">CYMTET_43754</name>
</gene>
<evidence type="ECO:0000256" key="1">
    <source>
        <dbReference type="SAM" id="MobiDB-lite"/>
    </source>
</evidence>
<dbReference type="Proteomes" id="UP001190700">
    <property type="component" value="Unassembled WGS sequence"/>
</dbReference>
<comment type="caution">
    <text evidence="2">The sequence shown here is derived from an EMBL/GenBank/DDBJ whole genome shotgun (WGS) entry which is preliminary data.</text>
</comment>